<dbReference type="Proteomes" id="UP000325372">
    <property type="component" value="Unassembled WGS sequence"/>
</dbReference>
<dbReference type="RefSeq" id="WP_150864566.1">
    <property type="nucleotide sequence ID" value="NZ_VYXP01000006.1"/>
</dbReference>
<dbReference type="SUPFAM" id="SSF117070">
    <property type="entry name" value="LEA14-like"/>
    <property type="match status" value="1"/>
</dbReference>
<comment type="caution">
    <text evidence="2">The sequence shown here is derived from an EMBL/GenBank/DDBJ whole genome shotgun (WGS) entry which is preliminary data.</text>
</comment>
<dbReference type="InterPro" id="IPR004864">
    <property type="entry name" value="LEA_2"/>
</dbReference>
<gene>
    <name evidence="2" type="ORF">F3N42_11270</name>
</gene>
<evidence type="ECO:0000313" key="2">
    <source>
        <dbReference type="EMBL" id="KAA9130928.1"/>
    </source>
</evidence>
<organism evidence="2 3">
    <name type="scientific">Marinihelvus fidelis</name>
    <dbReference type="NCBI Taxonomy" id="2613842"/>
    <lineage>
        <taxon>Bacteria</taxon>
        <taxon>Pseudomonadati</taxon>
        <taxon>Pseudomonadota</taxon>
        <taxon>Gammaproteobacteria</taxon>
        <taxon>Chromatiales</taxon>
        <taxon>Wenzhouxiangellaceae</taxon>
        <taxon>Marinihelvus</taxon>
    </lineage>
</organism>
<keyword evidence="3" id="KW-1185">Reference proteome</keyword>
<name>A0A5N0T886_9GAMM</name>
<feature type="domain" description="Late embryogenesis abundant protein LEA-2 subgroup" evidence="1">
    <location>
        <begin position="59"/>
        <end position="136"/>
    </location>
</feature>
<protein>
    <submittedName>
        <fullName evidence="2">LEA type 2 family protein</fullName>
    </submittedName>
</protein>
<dbReference type="AlphaFoldDB" id="A0A5N0T886"/>
<evidence type="ECO:0000259" key="1">
    <source>
        <dbReference type="Pfam" id="PF03168"/>
    </source>
</evidence>
<sequence>MNHQTADVPPSPRAWRLPALCTALLLLLTACGGGGVKGEAPFVQVTSWRIDGNALAVSLRLRNVNSEALVVDSIHLDIEVDDTPLATHIAQQRFEIAANGMESLELQLTAKDDGVAALERLSSGETGSLRTRIEGDVISPDEGRLAFHRDGHIYTVPGRPGNFR</sequence>
<proteinExistence type="predicted"/>
<dbReference type="Gene3D" id="2.60.40.1820">
    <property type="match status" value="1"/>
</dbReference>
<dbReference type="EMBL" id="VYXP01000006">
    <property type="protein sequence ID" value="KAA9130928.1"/>
    <property type="molecule type" value="Genomic_DNA"/>
</dbReference>
<dbReference type="Pfam" id="PF03168">
    <property type="entry name" value="LEA_2"/>
    <property type="match status" value="1"/>
</dbReference>
<reference evidence="2 3" key="1">
    <citation type="submission" date="2019-09" db="EMBL/GenBank/DDBJ databases">
        <title>Wenzhouxiangella sp. Genome sequencing and assembly.</title>
        <authorList>
            <person name="Zhang R."/>
        </authorList>
    </citation>
    <scope>NUCLEOTIDE SEQUENCE [LARGE SCALE GENOMIC DNA]</scope>
    <source>
        <strain evidence="2 3">W260</strain>
    </source>
</reference>
<accession>A0A5N0T886</accession>
<evidence type="ECO:0000313" key="3">
    <source>
        <dbReference type="Proteomes" id="UP000325372"/>
    </source>
</evidence>